<comment type="similarity">
    <text evidence="2">Belongs to the AIR synthase family.</text>
</comment>
<dbReference type="InterPro" id="IPR036921">
    <property type="entry name" value="PurM-like_N_sf"/>
</dbReference>
<dbReference type="InterPro" id="IPR016188">
    <property type="entry name" value="PurM-like_N"/>
</dbReference>
<keyword evidence="6" id="KW-0547">Nucleotide-binding</keyword>
<dbReference type="Gene3D" id="3.30.1330.10">
    <property type="entry name" value="PurM-like, N-terminal domain"/>
    <property type="match status" value="1"/>
</dbReference>
<comment type="catalytic activity">
    <reaction evidence="11">
        <text>2-formamido-N(1)-(5-O-phospho-beta-D-ribosyl)acetamidine + ATP = 5-amino-1-(5-phospho-beta-D-ribosyl)imidazole + ADP + phosphate + H(+)</text>
        <dbReference type="Rhea" id="RHEA:23032"/>
        <dbReference type="ChEBI" id="CHEBI:15378"/>
        <dbReference type="ChEBI" id="CHEBI:30616"/>
        <dbReference type="ChEBI" id="CHEBI:43474"/>
        <dbReference type="ChEBI" id="CHEBI:137981"/>
        <dbReference type="ChEBI" id="CHEBI:147287"/>
        <dbReference type="ChEBI" id="CHEBI:456216"/>
        <dbReference type="EC" id="6.3.3.1"/>
    </reaction>
</comment>
<protein>
    <recommendedName>
        <fullName evidence="4">Phosphoribosylformylglycinamidine cyclo-ligase</fullName>
        <ecNumber evidence="3">6.3.3.1</ecNumber>
    </recommendedName>
    <alternativeName>
        <fullName evidence="9">AIR synthase</fullName>
    </alternativeName>
    <alternativeName>
        <fullName evidence="10">AIRS</fullName>
    </alternativeName>
    <alternativeName>
        <fullName evidence="8">Phosphoribosyl-aminoimidazole synthetase</fullName>
    </alternativeName>
</protein>
<dbReference type="GO" id="GO:0005524">
    <property type="term" value="F:ATP binding"/>
    <property type="evidence" value="ECO:0007669"/>
    <property type="project" value="UniProtKB-KW"/>
</dbReference>
<gene>
    <name evidence="14" type="ORF">A2782_00135</name>
</gene>
<proteinExistence type="inferred from homology"/>
<dbReference type="Proteomes" id="UP000177967">
    <property type="component" value="Unassembled WGS sequence"/>
</dbReference>
<dbReference type="GO" id="GO:0004641">
    <property type="term" value="F:phosphoribosylformylglycinamidine cyclo-ligase activity"/>
    <property type="evidence" value="ECO:0007669"/>
    <property type="project" value="UniProtKB-EC"/>
</dbReference>
<evidence type="ECO:0000313" key="15">
    <source>
        <dbReference type="Proteomes" id="UP000177967"/>
    </source>
</evidence>
<evidence type="ECO:0000256" key="2">
    <source>
        <dbReference type="ARBA" id="ARBA00010280"/>
    </source>
</evidence>
<comment type="pathway">
    <text evidence="1">Purine metabolism; IMP biosynthesis via de novo pathway; 5-amino-1-(5-phospho-D-ribosyl)imidazole from N(2)-formyl-N(1)-(5-phospho-D-ribosyl)glycinamide: step 2/2.</text>
</comment>
<evidence type="ECO:0000256" key="10">
    <source>
        <dbReference type="ARBA" id="ARBA00033093"/>
    </source>
</evidence>
<feature type="domain" description="PurM-like N-terminal" evidence="12">
    <location>
        <begin position="89"/>
        <end position="178"/>
    </location>
</feature>
<dbReference type="GO" id="GO:0004637">
    <property type="term" value="F:phosphoribosylamine-glycine ligase activity"/>
    <property type="evidence" value="ECO:0007669"/>
    <property type="project" value="TreeGrafter"/>
</dbReference>
<dbReference type="STRING" id="1797513.A2782_00135"/>
<evidence type="ECO:0000256" key="9">
    <source>
        <dbReference type="ARBA" id="ARBA00032931"/>
    </source>
</evidence>
<dbReference type="GO" id="GO:0005829">
    <property type="term" value="C:cytosol"/>
    <property type="evidence" value="ECO:0007669"/>
    <property type="project" value="TreeGrafter"/>
</dbReference>
<evidence type="ECO:0000256" key="3">
    <source>
        <dbReference type="ARBA" id="ARBA00013047"/>
    </source>
</evidence>
<dbReference type="SUPFAM" id="SSF56042">
    <property type="entry name" value="PurM C-terminal domain-like"/>
    <property type="match status" value="1"/>
</dbReference>
<sequence>MTDKMTYAGVGVNYDAMDPFKRMAQLAGRETAGNIRRLNDGEFQEVEMSRGESAYLIEAAKSYFAHVEEGLGTKNLVADAMYRLTGKSYYDHIAQDTVAMIVNDMITLGALPLSVAMHLAVGDSNWFDDEKRCRDLVEGWKNACNLARCIWGGGETPTLRGVVVPEAIVLSGSAMGLVKPKDRLITADNIQHGDAIILIESSGIHANGLTMARKIADKLPDGYLTVLDDRRTYGETLLDPTHIYVGLVEDCLNRGVSIHYAVNITGHGWRKLMRATQSFAYIVEQLPKQLPIFGFLQNHGPVDDTEAYGNFNMGAGFALYVSEADADAVLEVAASHNIGALHAGHIERSGDKKVVIRPKGLEYSSATLGVR</sequence>
<keyword evidence="5 14" id="KW-0436">Ligase</keyword>
<dbReference type="UniPathway" id="UPA00074">
    <property type="reaction ID" value="UER00129"/>
</dbReference>
<evidence type="ECO:0000256" key="4">
    <source>
        <dbReference type="ARBA" id="ARBA00020367"/>
    </source>
</evidence>
<dbReference type="InterPro" id="IPR010918">
    <property type="entry name" value="PurM-like_C_dom"/>
</dbReference>
<dbReference type="EMBL" id="MHBW01000016">
    <property type="protein sequence ID" value="OGY09112.1"/>
    <property type="molecule type" value="Genomic_DNA"/>
</dbReference>
<evidence type="ECO:0000256" key="8">
    <source>
        <dbReference type="ARBA" id="ARBA00031908"/>
    </source>
</evidence>
<dbReference type="PANTHER" id="PTHR10520">
    <property type="entry name" value="TRIFUNCTIONAL PURINE BIOSYNTHETIC PROTEIN ADENOSINE-3-RELATED"/>
    <property type="match status" value="1"/>
</dbReference>
<dbReference type="InterPro" id="IPR004733">
    <property type="entry name" value="PurM_cligase"/>
</dbReference>
<comment type="caution">
    <text evidence="14">The sequence shown here is derived from an EMBL/GenBank/DDBJ whole genome shotgun (WGS) entry which is preliminary data.</text>
</comment>
<reference evidence="14 15" key="1">
    <citation type="journal article" date="2016" name="Nat. Commun.">
        <title>Thousands of microbial genomes shed light on interconnected biogeochemical processes in an aquifer system.</title>
        <authorList>
            <person name="Anantharaman K."/>
            <person name="Brown C.T."/>
            <person name="Hug L.A."/>
            <person name="Sharon I."/>
            <person name="Castelle C.J."/>
            <person name="Probst A.J."/>
            <person name="Thomas B.C."/>
            <person name="Singh A."/>
            <person name="Wilkins M.J."/>
            <person name="Karaoz U."/>
            <person name="Brodie E.L."/>
            <person name="Williams K.H."/>
            <person name="Hubbard S.S."/>
            <person name="Banfield J.F."/>
        </authorList>
    </citation>
    <scope>NUCLEOTIDE SEQUENCE [LARGE SCALE GENOMIC DNA]</scope>
</reference>
<evidence type="ECO:0000256" key="7">
    <source>
        <dbReference type="ARBA" id="ARBA00022840"/>
    </source>
</evidence>
<dbReference type="EC" id="6.3.3.1" evidence="3"/>
<dbReference type="SUPFAM" id="SSF55326">
    <property type="entry name" value="PurM N-terminal domain-like"/>
    <property type="match status" value="1"/>
</dbReference>
<dbReference type="Pfam" id="PF02769">
    <property type="entry name" value="AIRS_C"/>
    <property type="match status" value="1"/>
</dbReference>
<evidence type="ECO:0000313" key="14">
    <source>
        <dbReference type="EMBL" id="OGY09112.1"/>
    </source>
</evidence>
<dbReference type="Gene3D" id="3.90.650.10">
    <property type="entry name" value="PurM-like C-terminal domain"/>
    <property type="match status" value="1"/>
</dbReference>
<evidence type="ECO:0000256" key="1">
    <source>
        <dbReference type="ARBA" id="ARBA00004686"/>
    </source>
</evidence>
<dbReference type="AlphaFoldDB" id="A0A1G1V141"/>
<keyword evidence="7" id="KW-0067">ATP-binding</keyword>
<dbReference type="InterPro" id="IPR036676">
    <property type="entry name" value="PurM-like_C_sf"/>
</dbReference>
<feature type="domain" description="PurM-like C-terminal" evidence="13">
    <location>
        <begin position="192"/>
        <end position="355"/>
    </location>
</feature>
<accession>A0A1G1V141</accession>
<evidence type="ECO:0000256" key="11">
    <source>
        <dbReference type="ARBA" id="ARBA00049057"/>
    </source>
</evidence>
<dbReference type="Pfam" id="PF00586">
    <property type="entry name" value="AIRS"/>
    <property type="match status" value="1"/>
</dbReference>
<dbReference type="PANTHER" id="PTHR10520:SF12">
    <property type="entry name" value="TRIFUNCTIONAL PURINE BIOSYNTHETIC PROTEIN ADENOSINE-3"/>
    <property type="match status" value="1"/>
</dbReference>
<evidence type="ECO:0000259" key="12">
    <source>
        <dbReference type="Pfam" id="PF00586"/>
    </source>
</evidence>
<dbReference type="GO" id="GO:0006189">
    <property type="term" value="P:'de novo' IMP biosynthetic process"/>
    <property type="evidence" value="ECO:0007669"/>
    <property type="project" value="UniProtKB-UniPathway"/>
</dbReference>
<evidence type="ECO:0000256" key="6">
    <source>
        <dbReference type="ARBA" id="ARBA00022741"/>
    </source>
</evidence>
<dbReference type="GO" id="GO:0046084">
    <property type="term" value="P:adenine biosynthetic process"/>
    <property type="evidence" value="ECO:0007669"/>
    <property type="project" value="TreeGrafter"/>
</dbReference>
<name>A0A1G1V141_9BACT</name>
<organism evidence="14 15">
    <name type="scientific">Candidatus Blackburnbacteria bacterium RIFCSPHIGHO2_01_FULL_43_15b</name>
    <dbReference type="NCBI Taxonomy" id="1797513"/>
    <lineage>
        <taxon>Bacteria</taxon>
        <taxon>Candidatus Blackburniibacteriota</taxon>
    </lineage>
</organism>
<evidence type="ECO:0000256" key="5">
    <source>
        <dbReference type="ARBA" id="ARBA00022598"/>
    </source>
</evidence>
<evidence type="ECO:0000259" key="13">
    <source>
        <dbReference type="Pfam" id="PF02769"/>
    </source>
</evidence>